<proteinExistence type="predicted"/>
<dbReference type="AlphaFoldDB" id="A0A1G1XU50"/>
<comment type="caution">
    <text evidence="1">The sequence shown here is derived from an EMBL/GenBank/DDBJ whole genome shotgun (WGS) entry which is preliminary data.</text>
</comment>
<sequence>MNGEFQKNPESFTFRQERAVSHLKELGVSTEYAFDIPREVDKDGEPIEAEIFWVRFPSPEDDPEIPSVEGKIYLPKKSSRSELVLFDPGFPGGKAGRFEQNYAKSLIDQGYTFVTLRHNATGIENQPAPTEVFNCEERLAQTSQQGQKYLGPIKEAGYTWPDIVKEPVAALKSIKNLAPKIKLVGHSFGATSFFYSIDRLNRTDPEVVKKISHLVSLAGYIGEEKETEAGIWHGTKQTLDQLVDEEIAAIKEDGVHLNPNPEEIKRGIREVARDLGQIEIPKHIAQVLVYSPEDPVIASPVIKVSNEGGREVVGRYDYPGHTKRTLVIEDQTQEKKFHNLPGLLPQTLNRLLDIHPGRSPHFVTVKEKQPKVKKYERQL</sequence>
<dbReference type="STRING" id="1797533.A2731_03485"/>
<dbReference type="SUPFAM" id="SSF53474">
    <property type="entry name" value="alpha/beta-Hydrolases"/>
    <property type="match status" value="1"/>
</dbReference>
<evidence type="ECO:0000313" key="1">
    <source>
        <dbReference type="EMBL" id="OGY43120.1"/>
    </source>
</evidence>
<gene>
    <name evidence="1" type="ORF">A2731_03485</name>
</gene>
<name>A0A1G1XU50_9BACT</name>
<reference evidence="1 2" key="1">
    <citation type="journal article" date="2016" name="Nat. Commun.">
        <title>Thousands of microbial genomes shed light on interconnected biogeochemical processes in an aquifer system.</title>
        <authorList>
            <person name="Anantharaman K."/>
            <person name="Brown C.T."/>
            <person name="Hug L.A."/>
            <person name="Sharon I."/>
            <person name="Castelle C.J."/>
            <person name="Probst A.J."/>
            <person name="Thomas B.C."/>
            <person name="Singh A."/>
            <person name="Wilkins M.J."/>
            <person name="Karaoz U."/>
            <person name="Brodie E.L."/>
            <person name="Williams K.H."/>
            <person name="Hubbard S.S."/>
            <person name="Banfield J.F."/>
        </authorList>
    </citation>
    <scope>NUCLEOTIDE SEQUENCE [LARGE SCALE GENOMIC DNA]</scope>
</reference>
<dbReference type="Gene3D" id="3.40.50.1820">
    <property type="entry name" value="alpha/beta hydrolase"/>
    <property type="match status" value="1"/>
</dbReference>
<accession>A0A1G1XU50</accession>
<dbReference type="InterPro" id="IPR029058">
    <property type="entry name" value="AB_hydrolase_fold"/>
</dbReference>
<protein>
    <recommendedName>
        <fullName evidence="3">AB hydrolase-1 domain-containing protein</fullName>
    </recommendedName>
</protein>
<evidence type="ECO:0000313" key="2">
    <source>
        <dbReference type="Proteomes" id="UP000176241"/>
    </source>
</evidence>
<organism evidence="1 2">
    <name type="scientific">Candidatus Buchananbacteria bacterium RIFCSPHIGHO2_01_FULL_39_8</name>
    <dbReference type="NCBI Taxonomy" id="1797533"/>
    <lineage>
        <taxon>Bacteria</taxon>
        <taxon>Candidatus Buchananiibacteriota</taxon>
    </lineage>
</organism>
<evidence type="ECO:0008006" key="3">
    <source>
        <dbReference type="Google" id="ProtNLM"/>
    </source>
</evidence>
<dbReference type="EMBL" id="MHIC01000053">
    <property type="protein sequence ID" value="OGY43120.1"/>
    <property type="molecule type" value="Genomic_DNA"/>
</dbReference>
<dbReference type="Proteomes" id="UP000176241">
    <property type="component" value="Unassembled WGS sequence"/>
</dbReference>